<dbReference type="Proteomes" id="UP000240509">
    <property type="component" value="Unassembled WGS sequence"/>
</dbReference>
<keyword evidence="4" id="KW-1185">Reference proteome</keyword>
<evidence type="ECO:0000256" key="1">
    <source>
        <dbReference type="ARBA" id="ARBA00022603"/>
    </source>
</evidence>
<dbReference type="PANTHER" id="PTHR43542">
    <property type="entry name" value="METHYLTRANSFERASE"/>
    <property type="match status" value="1"/>
</dbReference>
<dbReference type="InterPro" id="IPR002052">
    <property type="entry name" value="DNA_methylase_N6_adenine_CS"/>
</dbReference>
<name>A0A2T4U8N1_9BACI</name>
<dbReference type="EMBL" id="PZJJ01000005">
    <property type="protein sequence ID" value="PTL39727.1"/>
    <property type="molecule type" value="Genomic_DNA"/>
</dbReference>
<dbReference type="InterPro" id="IPR004398">
    <property type="entry name" value="RNA_MeTrfase_RsmD"/>
</dbReference>
<sequence>MRIISGEKKGFSVKAVPGMNTRPTTDKIRESMFQIIGPRFEGGTMLDLYGGSGVVGLEALSRGMDKVIFVDKSPSAVQTIKNNLRAAGWAARAEVYRNESYLALKAVSRKGYQFEMIFLDPPYEKHNLQKDLEFISEKQLLKTGGIVIVEHARKVILPETYENLYMERRENYGITTISIYREGEAE</sequence>
<dbReference type="GO" id="GO:0003676">
    <property type="term" value="F:nucleic acid binding"/>
    <property type="evidence" value="ECO:0007669"/>
    <property type="project" value="InterPro"/>
</dbReference>
<protein>
    <submittedName>
        <fullName evidence="3">16S rRNA (Guanine(966)-N(2))-methyltransferase RsmD</fullName>
    </submittedName>
</protein>
<dbReference type="Gene3D" id="3.40.50.150">
    <property type="entry name" value="Vaccinia Virus protein VP39"/>
    <property type="match status" value="1"/>
</dbReference>
<accession>A0A2T4U8N1</accession>
<evidence type="ECO:0000313" key="4">
    <source>
        <dbReference type="Proteomes" id="UP000240509"/>
    </source>
</evidence>
<reference evidence="3 4" key="1">
    <citation type="submission" date="2018-03" db="EMBL/GenBank/DDBJ databases">
        <title>Alkalicoccus saliphilus sp. nov., isolated from a mineral pool.</title>
        <authorList>
            <person name="Zhao B."/>
        </authorList>
    </citation>
    <scope>NUCLEOTIDE SEQUENCE [LARGE SCALE GENOMIC DNA]</scope>
    <source>
        <strain evidence="3 4">6AG</strain>
    </source>
</reference>
<dbReference type="Pfam" id="PF03602">
    <property type="entry name" value="Cons_hypoth95"/>
    <property type="match status" value="1"/>
</dbReference>
<comment type="caution">
    <text evidence="3">The sequence shown here is derived from an EMBL/GenBank/DDBJ whole genome shotgun (WGS) entry which is preliminary data.</text>
</comment>
<dbReference type="NCBIfam" id="TIGR00095">
    <property type="entry name" value="16S rRNA (guanine(966)-N(2))-methyltransferase RsmD"/>
    <property type="match status" value="1"/>
</dbReference>
<evidence type="ECO:0000313" key="3">
    <source>
        <dbReference type="EMBL" id="PTL39727.1"/>
    </source>
</evidence>
<keyword evidence="1 3" id="KW-0489">Methyltransferase</keyword>
<dbReference type="PANTHER" id="PTHR43542:SF1">
    <property type="entry name" value="METHYLTRANSFERASE"/>
    <property type="match status" value="1"/>
</dbReference>
<proteinExistence type="predicted"/>
<dbReference type="PROSITE" id="PS00092">
    <property type="entry name" value="N6_MTASE"/>
    <property type="match status" value="1"/>
</dbReference>
<dbReference type="GO" id="GO:0008168">
    <property type="term" value="F:methyltransferase activity"/>
    <property type="evidence" value="ECO:0007669"/>
    <property type="project" value="UniProtKB-KW"/>
</dbReference>
<dbReference type="SUPFAM" id="SSF53335">
    <property type="entry name" value="S-adenosyl-L-methionine-dependent methyltransferases"/>
    <property type="match status" value="1"/>
</dbReference>
<dbReference type="AlphaFoldDB" id="A0A2T4U8N1"/>
<gene>
    <name evidence="3" type="primary">rsmD</name>
    <name evidence="3" type="ORF">C6Y45_05260</name>
</gene>
<dbReference type="InterPro" id="IPR029063">
    <property type="entry name" value="SAM-dependent_MTases_sf"/>
</dbReference>
<organism evidence="3 4">
    <name type="scientific">Alkalicoccus saliphilus</name>
    <dbReference type="NCBI Taxonomy" id="200989"/>
    <lineage>
        <taxon>Bacteria</taxon>
        <taxon>Bacillati</taxon>
        <taxon>Bacillota</taxon>
        <taxon>Bacilli</taxon>
        <taxon>Bacillales</taxon>
        <taxon>Bacillaceae</taxon>
        <taxon>Alkalicoccus</taxon>
    </lineage>
</organism>
<dbReference type="GO" id="GO:0031167">
    <property type="term" value="P:rRNA methylation"/>
    <property type="evidence" value="ECO:0007669"/>
    <property type="project" value="InterPro"/>
</dbReference>
<keyword evidence="2 3" id="KW-0808">Transferase</keyword>
<evidence type="ECO:0000256" key="2">
    <source>
        <dbReference type="ARBA" id="ARBA00022679"/>
    </source>
</evidence>
<dbReference type="OrthoDB" id="9803017at2"/>
<dbReference type="PIRSF" id="PIRSF004553">
    <property type="entry name" value="CHP00095"/>
    <property type="match status" value="1"/>
</dbReference>
<dbReference type="CDD" id="cd02440">
    <property type="entry name" value="AdoMet_MTases"/>
    <property type="match status" value="1"/>
</dbReference>